<organism evidence="2 3">
    <name type="scientific">Deinococcus xinjiangensis</name>
    <dbReference type="NCBI Taxonomy" id="457454"/>
    <lineage>
        <taxon>Bacteria</taxon>
        <taxon>Thermotogati</taxon>
        <taxon>Deinococcota</taxon>
        <taxon>Deinococci</taxon>
        <taxon>Deinococcales</taxon>
        <taxon>Deinococcaceae</taxon>
        <taxon>Deinococcus</taxon>
    </lineage>
</organism>
<comment type="caution">
    <text evidence="2">The sequence shown here is derived from an EMBL/GenBank/DDBJ whole genome shotgun (WGS) entry which is preliminary data.</text>
</comment>
<reference evidence="2 3" key="1">
    <citation type="submission" date="2024-02" db="EMBL/GenBank/DDBJ databases">
        <title>Deinococcus xinjiangensis NBRC 107630.</title>
        <authorList>
            <person name="Ichikawa N."/>
            <person name="Katano-Makiyama Y."/>
            <person name="Hidaka K."/>
        </authorList>
    </citation>
    <scope>NUCLEOTIDE SEQUENCE [LARGE SCALE GENOMIC DNA]</scope>
    <source>
        <strain evidence="2 3">NBRC 107630</strain>
    </source>
</reference>
<evidence type="ECO:0008006" key="4">
    <source>
        <dbReference type="Google" id="ProtNLM"/>
    </source>
</evidence>
<keyword evidence="3" id="KW-1185">Reference proteome</keyword>
<evidence type="ECO:0000313" key="3">
    <source>
        <dbReference type="Proteomes" id="UP001458946"/>
    </source>
</evidence>
<keyword evidence="1" id="KW-0732">Signal</keyword>
<sequence>MAEAMKKLILLASLLLSACAPTTQQKQVAQQENAAPSFNVERSYATSCRNLIEEIGARILDSSRPVLPKSASTKDWSPFTGFFSKPINLNGNIIDPKIFSVSTSAPKDADGFSAYFGCREDLTGAAPKTTLSASFGANTLLPPEEQRLLVVQILDLASYTPLK</sequence>
<evidence type="ECO:0000256" key="1">
    <source>
        <dbReference type="SAM" id="SignalP"/>
    </source>
</evidence>
<feature type="chain" id="PRO_5045943455" description="Lipoprotein" evidence="1">
    <location>
        <begin position="26"/>
        <end position="163"/>
    </location>
</feature>
<feature type="signal peptide" evidence="1">
    <location>
        <begin position="1"/>
        <end position="25"/>
    </location>
</feature>
<accession>A0ABP9VDB8</accession>
<proteinExistence type="predicted"/>
<name>A0ABP9VDB8_9DEIO</name>
<evidence type="ECO:0000313" key="2">
    <source>
        <dbReference type="EMBL" id="GAA5502220.1"/>
    </source>
</evidence>
<dbReference type="EMBL" id="BAABRN010000019">
    <property type="protein sequence ID" value="GAA5502220.1"/>
    <property type="molecule type" value="Genomic_DNA"/>
</dbReference>
<dbReference type="RefSeq" id="WP_353542193.1">
    <property type="nucleotide sequence ID" value="NZ_BAABRN010000019.1"/>
</dbReference>
<dbReference type="Proteomes" id="UP001458946">
    <property type="component" value="Unassembled WGS sequence"/>
</dbReference>
<gene>
    <name evidence="2" type="ORF">Dxin01_01961</name>
</gene>
<dbReference type="PROSITE" id="PS51257">
    <property type="entry name" value="PROKAR_LIPOPROTEIN"/>
    <property type="match status" value="1"/>
</dbReference>
<protein>
    <recommendedName>
        <fullName evidence="4">Lipoprotein</fullName>
    </recommendedName>
</protein>